<evidence type="ECO:0000256" key="2">
    <source>
        <dbReference type="ARBA" id="ARBA00006645"/>
    </source>
</evidence>
<dbReference type="Pfam" id="PF02919">
    <property type="entry name" value="Topoisom_I_N"/>
    <property type="match status" value="1"/>
</dbReference>
<dbReference type="InterPro" id="IPR014727">
    <property type="entry name" value="TopoI_cat_a/b-sub_euk"/>
</dbReference>
<dbReference type="EC" id="5.6.2.1" evidence="3"/>
<dbReference type="Proteomes" id="UP001642540">
    <property type="component" value="Unassembled WGS sequence"/>
</dbReference>
<keyword evidence="7 9" id="KW-0413">Isomerase</keyword>
<comment type="caution">
    <text evidence="11">The sequence shown here is derived from an EMBL/GenBank/DDBJ whole genome shotgun (WGS) entry which is preliminary data.</text>
</comment>
<accession>A0ABP1RWD5</accession>
<evidence type="ECO:0000256" key="1">
    <source>
        <dbReference type="ARBA" id="ARBA00000213"/>
    </source>
</evidence>
<keyword evidence="6 9" id="KW-0238">DNA-binding</keyword>
<comment type="similarity">
    <text evidence="2 9">Belongs to the type IB topoisomerase family.</text>
</comment>
<evidence type="ECO:0000256" key="5">
    <source>
        <dbReference type="ARBA" id="ARBA00023029"/>
    </source>
</evidence>
<dbReference type="SUPFAM" id="SSF56349">
    <property type="entry name" value="DNA breaking-rejoining enzymes"/>
    <property type="match status" value="1"/>
</dbReference>
<keyword evidence="5 9" id="KW-0799">Topoisomerase</keyword>
<dbReference type="PRINTS" id="PR00416">
    <property type="entry name" value="EUTPISMRASEI"/>
</dbReference>
<dbReference type="InterPro" id="IPR008336">
    <property type="entry name" value="TopoI_DNA-bd_euk"/>
</dbReference>
<dbReference type="InterPro" id="IPR013499">
    <property type="entry name" value="TopoI_euk"/>
</dbReference>
<dbReference type="Gene3D" id="2.170.11.10">
    <property type="entry name" value="DNA Topoisomerase I, domain 2"/>
    <property type="match status" value="1"/>
</dbReference>
<dbReference type="InterPro" id="IPR025834">
    <property type="entry name" value="TopoI_C_dom"/>
</dbReference>
<name>A0ABP1RWD5_9HEXA</name>
<evidence type="ECO:0000256" key="3">
    <source>
        <dbReference type="ARBA" id="ARBA00012891"/>
    </source>
</evidence>
<evidence type="ECO:0000313" key="11">
    <source>
        <dbReference type="EMBL" id="CAL8137566.1"/>
    </source>
</evidence>
<feature type="domain" description="DNA topoisomerase I eukaryotic-type" evidence="10">
    <location>
        <begin position="75"/>
        <end position="442"/>
    </location>
</feature>
<dbReference type="SUPFAM" id="SSF56741">
    <property type="entry name" value="Eukaryotic DNA topoisomerase I, N-terminal DNA-binding fragment"/>
    <property type="match status" value="1"/>
</dbReference>
<dbReference type="Gene3D" id="3.90.15.10">
    <property type="entry name" value="Topoisomerase I, Chain A, domain 3"/>
    <property type="match status" value="1"/>
</dbReference>
<proteinExistence type="inferred from homology"/>
<evidence type="ECO:0000259" key="10">
    <source>
        <dbReference type="SMART" id="SM00435"/>
    </source>
</evidence>
<dbReference type="InterPro" id="IPR036202">
    <property type="entry name" value="TopoI_DNA-bd_euk_N_sf"/>
</dbReference>
<dbReference type="Pfam" id="PF01028">
    <property type="entry name" value="Topoisom_I"/>
    <property type="match status" value="1"/>
</dbReference>
<feature type="active site" description="O-(3'-phospho-DNA)-tyrosine intermediate" evidence="9">
    <location>
        <position position="428"/>
    </location>
</feature>
<dbReference type="PROSITE" id="PS52038">
    <property type="entry name" value="TOPO_IB_2"/>
    <property type="match status" value="1"/>
</dbReference>
<dbReference type="Gene3D" id="1.10.132.10">
    <property type="match status" value="1"/>
</dbReference>
<evidence type="ECO:0000256" key="4">
    <source>
        <dbReference type="ARBA" id="ARBA00019632"/>
    </source>
</evidence>
<dbReference type="EMBL" id="CAXLJM020000118">
    <property type="protein sequence ID" value="CAL8137566.1"/>
    <property type="molecule type" value="Genomic_DNA"/>
</dbReference>
<gene>
    <name evidence="11" type="ORF">ODALV1_LOCUS26976</name>
</gene>
<dbReference type="InterPro" id="IPR014711">
    <property type="entry name" value="TopoI_cat_a-hlx-sub_euk"/>
</dbReference>
<evidence type="ECO:0000256" key="9">
    <source>
        <dbReference type="PROSITE-ProRule" id="PRU01382"/>
    </source>
</evidence>
<evidence type="ECO:0000313" key="12">
    <source>
        <dbReference type="Proteomes" id="UP001642540"/>
    </source>
</evidence>
<dbReference type="InterPro" id="IPR001631">
    <property type="entry name" value="TopoI"/>
</dbReference>
<keyword evidence="12" id="KW-1185">Reference proteome</keyword>
<evidence type="ECO:0000256" key="8">
    <source>
        <dbReference type="ARBA" id="ARBA00033297"/>
    </source>
</evidence>
<dbReference type="InterPro" id="IPR011010">
    <property type="entry name" value="DNA_brk_join_enz"/>
</dbReference>
<dbReference type="InterPro" id="IPR013030">
    <property type="entry name" value="DNA_topo_DNA_db_N_dom2"/>
</dbReference>
<protein>
    <recommendedName>
        <fullName evidence="4">DNA topoisomerase 1</fullName>
        <ecNumber evidence="3">5.6.2.1</ecNumber>
    </recommendedName>
    <alternativeName>
        <fullName evidence="8">DNA topoisomerase I</fullName>
    </alternativeName>
</protein>
<evidence type="ECO:0000256" key="6">
    <source>
        <dbReference type="ARBA" id="ARBA00023125"/>
    </source>
</evidence>
<dbReference type="Pfam" id="PF14370">
    <property type="entry name" value="Topo_C_assoc"/>
    <property type="match status" value="1"/>
</dbReference>
<dbReference type="PANTHER" id="PTHR10290">
    <property type="entry name" value="DNA TOPOISOMERASE I"/>
    <property type="match status" value="1"/>
</dbReference>
<comment type="catalytic activity">
    <reaction evidence="1 9">
        <text>ATP-independent breakage of single-stranded DNA, followed by passage and rejoining.</text>
        <dbReference type="EC" id="5.6.2.1"/>
    </reaction>
</comment>
<evidence type="ECO:0000256" key="7">
    <source>
        <dbReference type="ARBA" id="ARBA00023235"/>
    </source>
</evidence>
<dbReference type="InterPro" id="IPR051062">
    <property type="entry name" value="Topoisomerase_IB"/>
</dbReference>
<dbReference type="PANTHER" id="PTHR10290:SF3">
    <property type="entry name" value="DNA TOPOISOMERASE 1"/>
    <property type="match status" value="1"/>
</dbReference>
<dbReference type="InterPro" id="IPR013500">
    <property type="entry name" value="TopoI_cat_euk"/>
</dbReference>
<dbReference type="SMART" id="SM00435">
    <property type="entry name" value="TOPEUc"/>
    <property type="match status" value="1"/>
</dbReference>
<reference evidence="11 12" key="1">
    <citation type="submission" date="2024-08" db="EMBL/GenBank/DDBJ databases">
        <authorList>
            <person name="Cucini C."/>
            <person name="Frati F."/>
        </authorList>
    </citation>
    <scope>NUCLEOTIDE SEQUENCE [LARGE SCALE GENOMIC DNA]</scope>
</reference>
<organism evidence="11 12">
    <name type="scientific">Orchesella dallaii</name>
    <dbReference type="NCBI Taxonomy" id="48710"/>
    <lineage>
        <taxon>Eukaryota</taxon>
        <taxon>Metazoa</taxon>
        <taxon>Ecdysozoa</taxon>
        <taxon>Arthropoda</taxon>
        <taxon>Hexapoda</taxon>
        <taxon>Collembola</taxon>
        <taxon>Entomobryomorpha</taxon>
        <taxon>Entomobryoidea</taxon>
        <taxon>Orchesellidae</taxon>
        <taxon>Orchesellinae</taxon>
        <taxon>Orchesella</taxon>
    </lineage>
</organism>
<sequence length="469" mass="54052">MTNKEKSEITNFGHCDFSQLVTKLNEIAEAKTHLSPKERNALKKKRQADIDKYKTVHVDRTPELVSNCTVEPPGLFMGRGNDNAHIGRVKRRIQPEDITINIDDAHRAMARPPAGHRWGAIVQNKSVMWLASWKDPISGRPKYMQLHHSSKIKNDREEEKFQVARKLKAEIRQVRAKYEKELKSRDDEARQRGTAVYLIDNFALRAGNEKQEGATDTVGCCSLRVEHISFLPRRKDQKKELEGIHLNFLGKDSIRYEKDILVSRLVRDNLQDFAKAKGKKKGDLLFDLIDTRRVNEYLASLMKDLTAKVFRTFRATQHFQEKLAEYSRLHLRNRPAEDMKMKVIVHKKANLAVAQLLNHQTLSKPGGKGKAVKNHEKKLKAAEVTLKSLPKSSDQYRKVEAKCDILKEELDLKRELQTFALGTSKTNYIDPAATADWCTKYSVPVNKVYSKTQREKFKWAFLRLSLIEE</sequence>